<keyword evidence="15" id="KW-1185">Reference proteome</keyword>
<organism evidence="14 15">
    <name type="scientific">Fundulus heteroclitus</name>
    <name type="common">Killifish</name>
    <name type="synonym">Mummichog</name>
    <dbReference type="NCBI Taxonomy" id="8078"/>
    <lineage>
        <taxon>Eukaryota</taxon>
        <taxon>Metazoa</taxon>
        <taxon>Chordata</taxon>
        <taxon>Craniata</taxon>
        <taxon>Vertebrata</taxon>
        <taxon>Euteleostomi</taxon>
        <taxon>Actinopterygii</taxon>
        <taxon>Neopterygii</taxon>
        <taxon>Teleostei</taxon>
        <taxon>Neoteleostei</taxon>
        <taxon>Acanthomorphata</taxon>
        <taxon>Ovalentaria</taxon>
        <taxon>Atherinomorphae</taxon>
        <taxon>Cyprinodontiformes</taxon>
        <taxon>Fundulidae</taxon>
        <taxon>Fundulus</taxon>
    </lineage>
</organism>
<dbReference type="Pfam" id="PF00340">
    <property type="entry name" value="IL1"/>
    <property type="match status" value="1"/>
</dbReference>
<comment type="subcellular location">
    <subcellularLocation>
        <location evidence="2">Cytoplasm</location>
        <location evidence="2">Cytosol</location>
    </subcellularLocation>
    <subcellularLocation>
        <location evidence="1">Lysosome</location>
    </subcellularLocation>
    <subcellularLocation>
        <location evidence="3">Secreted</location>
        <location evidence="3">Extracellular exosome</location>
    </subcellularLocation>
</comment>
<keyword evidence="8" id="KW-0666">Pyrogen</keyword>
<evidence type="ECO:0000256" key="2">
    <source>
        <dbReference type="ARBA" id="ARBA00004514"/>
    </source>
</evidence>
<keyword evidence="7 12" id="KW-0964">Secreted</keyword>
<evidence type="ECO:0000313" key="14">
    <source>
        <dbReference type="Ensembl" id="ENSFHEP00000020503.1"/>
    </source>
</evidence>
<reference evidence="14" key="2">
    <citation type="submission" date="2025-09" db="UniProtKB">
        <authorList>
            <consortium name="Ensembl"/>
        </authorList>
    </citation>
    <scope>IDENTIFICATION</scope>
</reference>
<dbReference type="GO" id="GO:0048246">
    <property type="term" value="P:macrophage chemotaxis"/>
    <property type="evidence" value="ECO:0007669"/>
    <property type="project" value="TreeGrafter"/>
</dbReference>
<accession>A0A3Q2Q1X8</accession>
<protein>
    <recommendedName>
        <fullName evidence="12">Interleukin-1</fullName>
    </recommendedName>
</protein>
<keyword evidence="13" id="KW-1133">Transmembrane helix</keyword>
<name>A0A3Q2Q1X8_FUNHE</name>
<dbReference type="PANTHER" id="PTHR10078:SF30">
    <property type="entry name" value="INTERLEUKIN-1 BETA"/>
    <property type="match status" value="1"/>
</dbReference>
<dbReference type="GO" id="GO:0042119">
    <property type="term" value="P:neutrophil activation"/>
    <property type="evidence" value="ECO:0007669"/>
    <property type="project" value="TreeGrafter"/>
</dbReference>
<dbReference type="GO" id="GO:0005829">
    <property type="term" value="C:cytosol"/>
    <property type="evidence" value="ECO:0007669"/>
    <property type="project" value="UniProtKB-SubCell"/>
</dbReference>
<dbReference type="GO" id="GO:0010628">
    <property type="term" value="P:positive regulation of gene expression"/>
    <property type="evidence" value="ECO:0007669"/>
    <property type="project" value="TreeGrafter"/>
</dbReference>
<evidence type="ECO:0000256" key="13">
    <source>
        <dbReference type="SAM" id="Phobius"/>
    </source>
</evidence>
<comment type="similarity">
    <text evidence="4 12">Belongs to the IL-1 family.</text>
</comment>
<dbReference type="GO" id="GO:0019221">
    <property type="term" value="P:cytokine-mediated signaling pathway"/>
    <property type="evidence" value="ECO:0007669"/>
    <property type="project" value="TreeGrafter"/>
</dbReference>
<dbReference type="InterPro" id="IPR000975">
    <property type="entry name" value="IL-1_fam"/>
</dbReference>
<evidence type="ECO:0000256" key="3">
    <source>
        <dbReference type="ARBA" id="ARBA00004550"/>
    </source>
</evidence>
<dbReference type="PRINTS" id="PR01359">
    <property type="entry name" value="INTRLEUKIN1B"/>
</dbReference>
<dbReference type="Gene3D" id="2.80.10.50">
    <property type="match status" value="1"/>
</dbReference>
<dbReference type="PRINTS" id="PR01357">
    <property type="entry name" value="INTRLEUKN1AB"/>
</dbReference>
<dbReference type="GO" id="GO:0051781">
    <property type="term" value="P:positive regulation of cell division"/>
    <property type="evidence" value="ECO:0007669"/>
    <property type="project" value="UniProtKB-KW"/>
</dbReference>
<evidence type="ECO:0000256" key="12">
    <source>
        <dbReference type="RuleBase" id="RU003753"/>
    </source>
</evidence>
<dbReference type="SUPFAM" id="SSF50353">
    <property type="entry name" value="Cytokine"/>
    <property type="match status" value="1"/>
</dbReference>
<dbReference type="AlphaFoldDB" id="A0A3Q2Q1X8"/>
<reference evidence="14" key="1">
    <citation type="submission" date="2025-08" db="UniProtKB">
        <authorList>
            <consortium name="Ensembl"/>
        </authorList>
    </citation>
    <scope>IDENTIFICATION</scope>
</reference>
<dbReference type="GO" id="GO:0005764">
    <property type="term" value="C:lysosome"/>
    <property type="evidence" value="ECO:0007669"/>
    <property type="project" value="UniProtKB-SubCell"/>
</dbReference>
<evidence type="ECO:0000256" key="7">
    <source>
        <dbReference type="ARBA" id="ARBA00022525"/>
    </source>
</evidence>
<dbReference type="STRING" id="8078.ENSFHEP00000020503"/>
<keyword evidence="13" id="KW-0472">Membrane</keyword>
<evidence type="ECO:0000256" key="10">
    <source>
        <dbReference type="ARBA" id="ARBA00023228"/>
    </source>
</evidence>
<evidence type="ECO:0000256" key="9">
    <source>
        <dbReference type="ARBA" id="ARBA00023198"/>
    </source>
</evidence>
<evidence type="ECO:0000313" key="15">
    <source>
        <dbReference type="Proteomes" id="UP000265000"/>
    </source>
</evidence>
<evidence type="ECO:0000256" key="6">
    <source>
        <dbReference type="ARBA" id="ARBA00022514"/>
    </source>
</evidence>
<sequence>MESKKNCKMSQMWTKKMPKGVDLEISQQLPSMRCVANLIIAMERLKAGVSEEVLSTDFSDETLLNIMLESVVEERFIFERTSAGPGQFSRGEEHPCTVMDSQKRSLVLVQSNLELLAVMLQGGSDNRKVYLNMATYVHLTPNTEVGQPVVLGIKDTNFYLSCYKNGDKPTLHLEEVEDKASLSEISSDSELRRFLFYKRDTGLNISTLMSAHFPDWYISTATQNNRPVEMCQESTFSSLKLAKFTTTFIGVGMLSGKVVRFSSTLTSNSNMAALHIKLVIAGVTVLFILPICIFVSV</sequence>
<keyword evidence="6" id="KW-0202">Cytokine</keyword>
<keyword evidence="13" id="KW-0812">Transmembrane</keyword>
<dbReference type="GO" id="GO:0006955">
    <property type="term" value="P:immune response"/>
    <property type="evidence" value="ECO:0007669"/>
    <property type="project" value="InterPro"/>
</dbReference>
<keyword evidence="9" id="KW-0395">Inflammatory response</keyword>
<keyword evidence="5" id="KW-0963">Cytoplasm</keyword>
<dbReference type="GO" id="GO:0001660">
    <property type="term" value="P:fever generation"/>
    <property type="evidence" value="ECO:0007669"/>
    <property type="project" value="UniProtKB-KW"/>
</dbReference>
<dbReference type="CDD" id="cd23296">
    <property type="entry name" value="beta-trefoil_IL1B"/>
    <property type="match status" value="1"/>
</dbReference>
<feature type="transmembrane region" description="Helical" evidence="13">
    <location>
        <begin position="278"/>
        <end position="296"/>
    </location>
</feature>
<dbReference type="PRINTS" id="PR00264">
    <property type="entry name" value="INTERLEUKIN1"/>
</dbReference>
<dbReference type="GO" id="GO:0071222">
    <property type="term" value="P:cellular response to lipopolysaccharide"/>
    <property type="evidence" value="ECO:0007669"/>
    <property type="project" value="TreeGrafter"/>
</dbReference>
<keyword evidence="10" id="KW-0458">Lysosome</keyword>
<evidence type="ECO:0000256" key="1">
    <source>
        <dbReference type="ARBA" id="ARBA00004371"/>
    </source>
</evidence>
<dbReference type="GO" id="GO:0005125">
    <property type="term" value="F:cytokine activity"/>
    <property type="evidence" value="ECO:0007669"/>
    <property type="project" value="UniProtKB-UniRule"/>
</dbReference>
<dbReference type="SMART" id="SM00125">
    <property type="entry name" value="IL1"/>
    <property type="match status" value="1"/>
</dbReference>
<dbReference type="GO" id="GO:0005149">
    <property type="term" value="F:interleukin-1 receptor binding"/>
    <property type="evidence" value="ECO:0007669"/>
    <property type="project" value="UniProtKB-UniRule"/>
</dbReference>
<dbReference type="Ensembl" id="ENSFHET00000035237.1">
    <property type="protein sequence ID" value="ENSFHEP00000020503.1"/>
    <property type="gene ID" value="ENSFHEG00000022438.1"/>
</dbReference>
<dbReference type="GeneTree" id="ENSGT00950000182943"/>
<proteinExistence type="inferred from homology"/>
<dbReference type="PANTHER" id="PTHR10078">
    <property type="entry name" value="INTERLEUKIN-1 FAMILY MEMBER"/>
    <property type="match status" value="1"/>
</dbReference>
<dbReference type="GO" id="GO:0005615">
    <property type="term" value="C:extracellular space"/>
    <property type="evidence" value="ECO:0007669"/>
    <property type="project" value="UniProtKB-KW"/>
</dbReference>
<keyword evidence="11" id="KW-0497">Mitogen</keyword>
<dbReference type="GO" id="GO:1901222">
    <property type="term" value="P:regulation of non-canonical NF-kappaB signal transduction"/>
    <property type="evidence" value="ECO:0007669"/>
    <property type="project" value="TreeGrafter"/>
</dbReference>
<evidence type="ECO:0000256" key="4">
    <source>
        <dbReference type="ARBA" id="ARBA00010448"/>
    </source>
</evidence>
<evidence type="ECO:0000256" key="8">
    <source>
        <dbReference type="ARBA" id="ARBA00022620"/>
    </source>
</evidence>
<evidence type="ECO:0000256" key="5">
    <source>
        <dbReference type="ARBA" id="ARBA00022490"/>
    </source>
</evidence>
<evidence type="ECO:0000256" key="11">
    <source>
        <dbReference type="ARBA" id="ARBA00023246"/>
    </source>
</evidence>
<dbReference type="InterPro" id="IPR008996">
    <property type="entry name" value="IL1/FGF"/>
</dbReference>
<dbReference type="Proteomes" id="UP000265000">
    <property type="component" value="Unplaced"/>
</dbReference>